<comment type="caution">
    <text evidence="1">The sequence shown here is derived from an EMBL/GenBank/DDBJ whole genome shotgun (WGS) entry which is preliminary data.</text>
</comment>
<dbReference type="EMBL" id="JAGFBS010000002">
    <property type="protein sequence ID" value="KAG6381056.1"/>
    <property type="molecule type" value="Genomic_DNA"/>
</dbReference>
<proteinExistence type="predicted"/>
<dbReference type="OrthoDB" id="10251155at2759"/>
<reference evidence="1" key="1">
    <citation type="submission" date="2021-03" db="EMBL/GenBank/DDBJ databases">
        <title>Evolutionary innovations through gain and loss of genes in the ectomycorrhizal Boletales.</title>
        <authorList>
            <person name="Wu G."/>
            <person name="Miyauchi S."/>
            <person name="Morin E."/>
            <person name="Yang Z.-L."/>
            <person name="Xu J."/>
            <person name="Martin F.M."/>
        </authorList>
    </citation>
    <scope>NUCLEOTIDE SEQUENCE</scope>
    <source>
        <strain evidence="1">BR01</strain>
    </source>
</reference>
<keyword evidence="2" id="KW-1185">Reference proteome</keyword>
<organism evidence="1 2">
    <name type="scientific">Boletus reticuloceps</name>
    <dbReference type="NCBI Taxonomy" id="495285"/>
    <lineage>
        <taxon>Eukaryota</taxon>
        <taxon>Fungi</taxon>
        <taxon>Dikarya</taxon>
        <taxon>Basidiomycota</taxon>
        <taxon>Agaricomycotina</taxon>
        <taxon>Agaricomycetes</taxon>
        <taxon>Agaricomycetidae</taxon>
        <taxon>Boletales</taxon>
        <taxon>Boletineae</taxon>
        <taxon>Boletaceae</taxon>
        <taxon>Boletoideae</taxon>
        <taxon>Boletus</taxon>
    </lineage>
</organism>
<protein>
    <submittedName>
        <fullName evidence="1">Uncharacterized protein</fullName>
    </submittedName>
</protein>
<gene>
    <name evidence="1" type="ORF">JVT61DRAFT_5452</name>
</gene>
<sequence length="330" mass="37162">MPTPTSVQRGSFKKCQGELSLLAPIEQPKHLHKALTFTVIGQEWICTICPSTHRGQSSFPNFKAALNHERTAHDHEPSALKNDRNTNCADEIRVPEIDLQTLDETCWDNKIDHPRLTSEGLRQWEMHTHIDHVFDLVPFWQRGIDAAEKGEVLRLEEFLDKMEGDGGWRTANDVLGMLGVSPSEQARDYGGPNWGQPNRGDWWEPNTFGWVASQGGAWGIASARVASDVTESSRGSNSGWGIREEWAKGGSEFKIGRGDGWGARARVKTVRAVGSGGGREELHQFADTIARQEAVNEERRKQMHLFFEMPMEQKIQKIEDTIRFLRTHAA</sequence>
<dbReference type="AlphaFoldDB" id="A0A8I2YZ04"/>
<accession>A0A8I2YZ04</accession>
<evidence type="ECO:0000313" key="1">
    <source>
        <dbReference type="EMBL" id="KAG6381056.1"/>
    </source>
</evidence>
<name>A0A8I2YZ04_9AGAM</name>
<evidence type="ECO:0000313" key="2">
    <source>
        <dbReference type="Proteomes" id="UP000683000"/>
    </source>
</evidence>
<dbReference type="Proteomes" id="UP000683000">
    <property type="component" value="Unassembled WGS sequence"/>
</dbReference>